<feature type="domain" description="Heparinase II/III-like C-terminal" evidence="5">
    <location>
        <begin position="334"/>
        <end position="549"/>
    </location>
</feature>
<proteinExistence type="predicted"/>
<evidence type="ECO:0000313" key="8">
    <source>
        <dbReference type="Proteomes" id="UP000285120"/>
    </source>
</evidence>
<dbReference type="InterPro" id="IPR031680">
    <property type="entry name" value="Hepar_II_III_N"/>
</dbReference>
<dbReference type="AlphaFoldDB" id="A0A419V886"/>
<gene>
    <name evidence="7" type="ORF">ATL39_0516</name>
</gene>
<dbReference type="Gene3D" id="1.50.10.100">
    <property type="entry name" value="Chondroitin AC/alginate lyase"/>
    <property type="match status" value="1"/>
</dbReference>
<comment type="caution">
    <text evidence="7">The sequence shown here is derived from an EMBL/GenBank/DDBJ whole genome shotgun (WGS) entry which is preliminary data.</text>
</comment>
<dbReference type="GO" id="GO:0042597">
    <property type="term" value="C:periplasmic space"/>
    <property type="evidence" value="ECO:0007669"/>
    <property type="project" value="UniProtKB-SubCell"/>
</dbReference>
<dbReference type="Pfam" id="PF07940">
    <property type="entry name" value="Hepar_II_III_C"/>
    <property type="match status" value="1"/>
</dbReference>
<dbReference type="InterPro" id="IPR008929">
    <property type="entry name" value="Chondroitin_lyas"/>
</dbReference>
<dbReference type="GO" id="GO:0016829">
    <property type="term" value="F:lyase activity"/>
    <property type="evidence" value="ECO:0007669"/>
    <property type="project" value="UniProtKB-KW"/>
</dbReference>
<evidence type="ECO:0000256" key="3">
    <source>
        <dbReference type="ARBA" id="ARBA00022764"/>
    </source>
</evidence>
<dbReference type="PANTHER" id="PTHR39210:SF1">
    <property type="entry name" value="HEPARIN-SULFATE LYASE"/>
    <property type="match status" value="1"/>
</dbReference>
<evidence type="ECO:0000259" key="6">
    <source>
        <dbReference type="Pfam" id="PF16889"/>
    </source>
</evidence>
<sequence length="594" mass="70594">MDNKITLYINTIKHLKSSQIYYRLSNRLKREMYKKNLLAVKVPKELKTQDSYDYLLPELDFSKEYLERFDAEDILNNRFTFINITNEVELSRVWNNQELQHLWRYNLHYFEYLYKLANEYSKEDNLNQYYKKYKTLIDSWIKNNQFAYGDGWHPYTISLRITNWISTYQIFKERVLNDKDFDKRLKDSLYLQYKYLENNLEKDVLGNHYFENIKALIIGSIFFEDKRVKEKFKKELLEQLDEQILEDGMHFELSPMYHKIILEDLIKITFWLKGEPIYNKLIHVIQKMVDATFSIEEGVGKTPAFNDSTDGISKNYISLFEACKIHFDIIPQKKFTFEKSGFYIIEDNNKKLVFNTSDVCPTYLPAHAHCDALSFELSIDGLPLIVNAGTYRYENGEWRDYFRSTKAHNTVFISDQEQSQFWGSFRVAKRIKKVRRKQFVYKGIHFYIGEYVAYQGAKHKRYIGHLDENTIIVLDYVKAESISKINSLLHFIPNTKLNIDNKTVHVVNDEKSIDITAIGTSGIEIEKGWYSKQFNLKEENEHLVLRKNEDSKFYGYLIGISSDKKEVIQLKDDLKIIINGKEKIINFDELGELL</sequence>
<dbReference type="PANTHER" id="PTHR39210">
    <property type="entry name" value="HEPARIN-SULFATE LYASE"/>
    <property type="match status" value="1"/>
</dbReference>
<dbReference type="Pfam" id="PF16889">
    <property type="entry name" value="Hepar_II_III_N"/>
    <property type="match status" value="1"/>
</dbReference>
<dbReference type="Proteomes" id="UP000285120">
    <property type="component" value="Unassembled WGS sequence"/>
</dbReference>
<keyword evidence="2" id="KW-0732">Signal</keyword>
<keyword evidence="4" id="KW-0456">Lyase</keyword>
<dbReference type="Gene3D" id="2.70.98.70">
    <property type="match status" value="1"/>
</dbReference>
<evidence type="ECO:0000313" key="7">
    <source>
        <dbReference type="EMBL" id="RKD76301.1"/>
    </source>
</evidence>
<feature type="domain" description="Heparin-sulfate lyase N-terminal" evidence="6">
    <location>
        <begin position="94"/>
        <end position="316"/>
    </location>
</feature>
<evidence type="ECO:0000256" key="4">
    <source>
        <dbReference type="ARBA" id="ARBA00023239"/>
    </source>
</evidence>
<dbReference type="EMBL" id="RAPK01000006">
    <property type="protein sequence ID" value="RKD76301.1"/>
    <property type="molecule type" value="Genomic_DNA"/>
</dbReference>
<name>A0A419V886_9BACL</name>
<accession>A0A419V886</accession>
<protein>
    <submittedName>
        <fullName evidence="7">Putative heparinase superfamily protein</fullName>
    </submittedName>
</protein>
<evidence type="ECO:0000256" key="1">
    <source>
        <dbReference type="ARBA" id="ARBA00004418"/>
    </source>
</evidence>
<organism evidence="7 8">
    <name type="scientific">Sinobaca qinghaiensis</name>
    <dbReference type="NCBI Taxonomy" id="342944"/>
    <lineage>
        <taxon>Bacteria</taxon>
        <taxon>Bacillati</taxon>
        <taxon>Bacillota</taxon>
        <taxon>Bacilli</taxon>
        <taxon>Bacillales</taxon>
        <taxon>Sporolactobacillaceae</taxon>
        <taxon>Sinobaca</taxon>
    </lineage>
</organism>
<keyword evidence="8" id="KW-1185">Reference proteome</keyword>
<dbReference type="InterPro" id="IPR012480">
    <property type="entry name" value="Hepar_II_III_C"/>
</dbReference>
<reference evidence="7 8" key="1">
    <citation type="submission" date="2018-09" db="EMBL/GenBank/DDBJ databases">
        <title>Genomic Encyclopedia of Archaeal and Bacterial Type Strains, Phase II (KMG-II): from individual species to whole genera.</title>
        <authorList>
            <person name="Goeker M."/>
        </authorList>
    </citation>
    <scope>NUCLEOTIDE SEQUENCE [LARGE SCALE GENOMIC DNA]</scope>
    <source>
        <strain evidence="7 8">DSM 17008</strain>
    </source>
</reference>
<dbReference type="SUPFAM" id="SSF48230">
    <property type="entry name" value="Chondroitin AC/alginate lyase"/>
    <property type="match status" value="1"/>
</dbReference>
<comment type="subcellular location">
    <subcellularLocation>
        <location evidence="1">Periplasm</location>
    </subcellularLocation>
</comment>
<evidence type="ECO:0000259" key="5">
    <source>
        <dbReference type="Pfam" id="PF07940"/>
    </source>
</evidence>
<evidence type="ECO:0000256" key="2">
    <source>
        <dbReference type="ARBA" id="ARBA00022729"/>
    </source>
</evidence>
<dbReference type="RefSeq" id="WP_170146815.1">
    <property type="nucleotide sequence ID" value="NZ_RAPK01000006.1"/>
</dbReference>
<keyword evidence="3" id="KW-0574">Periplasm</keyword>